<dbReference type="PROSITE" id="PS51186">
    <property type="entry name" value="GNAT"/>
    <property type="match status" value="1"/>
</dbReference>
<dbReference type="OrthoDB" id="9784707at2"/>
<evidence type="ECO:0000313" key="2">
    <source>
        <dbReference type="EMBL" id="KLV06838.1"/>
    </source>
</evidence>
<keyword evidence="3" id="KW-1185">Reference proteome</keyword>
<dbReference type="PANTHER" id="PTHR43441:SF11">
    <property type="entry name" value="RIBOSOMAL-PROTEIN-SERINE ACETYLTRANSFERASE"/>
    <property type="match status" value="1"/>
</dbReference>
<dbReference type="STRING" id="320778.ABT57_18045"/>
<keyword evidence="2" id="KW-0689">Ribosomal protein</keyword>
<gene>
    <name evidence="2" type="ORF">ABT57_18045</name>
</gene>
<dbReference type="SUPFAM" id="SSF55729">
    <property type="entry name" value="Acyl-CoA N-acyltransferases (Nat)"/>
    <property type="match status" value="1"/>
</dbReference>
<dbReference type="AlphaFoldDB" id="A0A0J1H533"/>
<dbReference type="Gene3D" id="3.40.630.30">
    <property type="match status" value="1"/>
</dbReference>
<dbReference type="EMBL" id="LDOU01000019">
    <property type="protein sequence ID" value="KLV06838.1"/>
    <property type="molecule type" value="Genomic_DNA"/>
</dbReference>
<dbReference type="GO" id="GO:0005737">
    <property type="term" value="C:cytoplasm"/>
    <property type="evidence" value="ECO:0007669"/>
    <property type="project" value="TreeGrafter"/>
</dbReference>
<sequence>MFKWKLDDEINLCLVHQRFVPRYVQLAAENKAYLSQWLAWPAVCSTEEDFRQFVAGSLHKYADGVAMNCAIEYRGEIIGNVGFNSINPTLQVAEIGYWMAESCQGKGIMTRCCRHLIDYAFSELAMEKVQISAAEDNIPSRAVCERLGMTLEGIITRKEKVGDRILNHAVYGFYRSQSSSGSLS</sequence>
<dbReference type="InterPro" id="IPR051908">
    <property type="entry name" value="Ribosomal_N-acetyltransferase"/>
</dbReference>
<evidence type="ECO:0000313" key="3">
    <source>
        <dbReference type="Proteomes" id="UP000035909"/>
    </source>
</evidence>
<keyword evidence="2" id="KW-0687">Ribonucleoprotein</keyword>
<dbReference type="InterPro" id="IPR016181">
    <property type="entry name" value="Acyl_CoA_acyltransferase"/>
</dbReference>
<protein>
    <submittedName>
        <fullName evidence="2">50S ribosomal protein L7/L12</fullName>
    </submittedName>
</protein>
<dbReference type="GO" id="GO:0008999">
    <property type="term" value="F:protein-N-terminal-alanine acetyltransferase activity"/>
    <property type="evidence" value="ECO:0007669"/>
    <property type="project" value="TreeGrafter"/>
</dbReference>
<comment type="caution">
    <text evidence="2">The sequence shown here is derived from an EMBL/GenBank/DDBJ whole genome shotgun (WGS) entry which is preliminary data.</text>
</comment>
<dbReference type="InterPro" id="IPR000182">
    <property type="entry name" value="GNAT_dom"/>
</dbReference>
<evidence type="ECO:0000259" key="1">
    <source>
        <dbReference type="PROSITE" id="PS51186"/>
    </source>
</evidence>
<feature type="domain" description="N-acetyltransferase" evidence="1">
    <location>
        <begin position="21"/>
        <end position="176"/>
    </location>
</feature>
<dbReference type="RefSeq" id="WP_047886667.1">
    <property type="nucleotide sequence ID" value="NZ_CP071325.1"/>
</dbReference>
<dbReference type="GO" id="GO:1990189">
    <property type="term" value="F:protein N-terminal-serine acetyltransferase activity"/>
    <property type="evidence" value="ECO:0007669"/>
    <property type="project" value="TreeGrafter"/>
</dbReference>
<organism evidence="2 3">
    <name type="scientific">Photobacterium ganghwense</name>
    <dbReference type="NCBI Taxonomy" id="320778"/>
    <lineage>
        <taxon>Bacteria</taxon>
        <taxon>Pseudomonadati</taxon>
        <taxon>Pseudomonadota</taxon>
        <taxon>Gammaproteobacteria</taxon>
        <taxon>Vibrionales</taxon>
        <taxon>Vibrionaceae</taxon>
        <taxon>Photobacterium</taxon>
    </lineage>
</organism>
<dbReference type="Proteomes" id="UP000035909">
    <property type="component" value="Unassembled WGS sequence"/>
</dbReference>
<dbReference type="PATRIC" id="fig|320778.3.peg.3923"/>
<dbReference type="GO" id="GO:0005840">
    <property type="term" value="C:ribosome"/>
    <property type="evidence" value="ECO:0007669"/>
    <property type="project" value="UniProtKB-KW"/>
</dbReference>
<proteinExistence type="predicted"/>
<dbReference type="CDD" id="cd04301">
    <property type="entry name" value="NAT_SF"/>
    <property type="match status" value="1"/>
</dbReference>
<dbReference type="PANTHER" id="PTHR43441">
    <property type="entry name" value="RIBOSOMAL-PROTEIN-SERINE ACETYLTRANSFERASE"/>
    <property type="match status" value="1"/>
</dbReference>
<dbReference type="Pfam" id="PF13302">
    <property type="entry name" value="Acetyltransf_3"/>
    <property type="match status" value="1"/>
</dbReference>
<reference evidence="2 3" key="1">
    <citation type="submission" date="2015-05" db="EMBL/GenBank/DDBJ databases">
        <title>Photobacterium galathea sp. nov.</title>
        <authorList>
            <person name="Machado H."/>
            <person name="Gram L."/>
        </authorList>
    </citation>
    <scope>NUCLEOTIDE SEQUENCE [LARGE SCALE GENOMIC DNA]</scope>
    <source>
        <strain evidence="2 3">DSM 22954</strain>
    </source>
</reference>
<accession>A0A0J1H533</accession>
<name>A0A0J1H533_9GAMM</name>